<dbReference type="CDD" id="cd06261">
    <property type="entry name" value="TM_PBP2"/>
    <property type="match status" value="1"/>
</dbReference>
<dbReference type="Proteomes" id="UP000033725">
    <property type="component" value="Unassembled WGS sequence"/>
</dbReference>
<evidence type="ECO:0000256" key="4">
    <source>
        <dbReference type="ARBA" id="ARBA00022692"/>
    </source>
</evidence>
<dbReference type="InterPro" id="IPR000515">
    <property type="entry name" value="MetI-like"/>
</dbReference>
<dbReference type="Pfam" id="PF00528">
    <property type="entry name" value="BPD_transp_1"/>
    <property type="match status" value="1"/>
</dbReference>
<dbReference type="InterPro" id="IPR051393">
    <property type="entry name" value="ABC_transporter_permease"/>
</dbReference>
<evidence type="ECO:0000313" key="11">
    <source>
        <dbReference type="Proteomes" id="UP000033725"/>
    </source>
</evidence>
<evidence type="ECO:0000256" key="3">
    <source>
        <dbReference type="ARBA" id="ARBA00022475"/>
    </source>
</evidence>
<dbReference type="Gene3D" id="1.10.3720.10">
    <property type="entry name" value="MetI-like"/>
    <property type="match status" value="1"/>
</dbReference>
<feature type="domain" description="ABC transmembrane type-1" evidence="9">
    <location>
        <begin position="95"/>
        <end position="301"/>
    </location>
</feature>
<dbReference type="GO" id="GO:0005886">
    <property type="term" value="C:plasma membrane"/>
    <property type="evidence" value="ECO:0007669"/>
    <property type="project" value="UniProtKB-SubCell"/>
</dbReference>
<keyword evidence="4 7" id="KW-0812">Transmembrane</keyword>
<feature type="region of interest" description="Disordered" evidence="8">
    <location>
        <begin position="1"/>
        <end position="24"/>
    </location>
</feature>
<evidence type="ECO:0000256" key="8">
    <source>
        <dbReference type="SAM" id="MobiDB-lite"/>
    </source>
</evidence>
<keyword evidence="3" id="KW-1003">Cell membrane</keyword>
<name>A0A0F0KYX9_9MICO</name>
<evidence type="ECO:0000256" key="5">
    <source>
        <dbReference type="ARBA" id="ARBA00022989"/>
    </source>
</evidence>
<evidence type="ECO:0000256" key="6">
    <source>
        <dbReference type="ARBA" id="ARBA00023136"/>
    </source>
</evidence>
<feature type="transmembrane region" description="Helical" evidence="7">
    <location>
        <begin position="130"/>
        <end position="154"/>
    </location>
</feature>
<comment type="subcellular location">
    <subcellularLocation>
        <location evidence="1 7">Cell membrane</location>
        <topology evidence="1 7">Multi-pass membrane protein</topology>
    </subcellularLocation>
</comment>
<gene>
    <name evidence="10" type="primary">ugpA</name>
    <name evidence="10" type="ORF">RN51_00298</name>
</gene>
<feature type="transmembrane region" description="Helical" evidence="7">
    <location>
        <begin position="98"/>
        <end position="118"/>
    </location>
</feature>
<keyword evidence="2 7" id="KW-0813">Transport</keyword>
<comment type="caution">
    <text evidence="10">The sequence shown here is derived from an EMBL/GenBank/DDBJ whole genome shotgun (WGS) entry which is preliminary data.</text>
</comment>
<dbReference type="PATRIC" id="fig|82380.10.peg.298"/>
<protein>
    <submittedName>
        <fullName evidence="10">sn-glycerol-3-phosphate transport system permease protein UgpA</fullName>
    </submittedName>
</protein>
<reference evidence="10 11" key="1">
    <citation type="submission" date="2015-02" db="EMBL/GenBank/DDBJ databases">
        <title>Draft genome sequences of ten Microbacterium spp. with emphasis on heavy metal contaminated environments.</title>
        <authorList>
            <person name="Corretto E."/>
        </authorList>
    </citation>
    <scope>NUCLEOTIDE SEQUENCE [LARGE SCALE GENOMIC DNA]</scope>
    <source>
        <strain evidence="10 11">BEL163</strain>
    </source>
</reference>
<dbReference type="AlphaFoldDB" id="A0A0F0KYX9"/>
<feature type="transmembrane region" description="Helical" evidence="7">
    <location>
        <begin position="29"/>
        <end position="55"/>
    </location>
</feature>
<feature type="transmembrane region" description="Helical" evidence="7">
    <location>
        <begin position="174"/>
        <end position="198"/>
    </location>
</feature>
<evidence type="ECO:0000256" key="7">
    <source>
        <dbReference type="RuleBase" id="RU363032"/>
    </source>
</evidence>
<dbReference type="PANTHER" id="PTHR30193:SF41">
    <property type="entry name" value="DIACETYLCHITOBIOSE UPTAKE SYSTEM PERMEASE PROTEIN NGCF"/>
    <property type="match status" value="1"/>
</dbReference>
<dbReference type="PROSITE" id="PS50928">
    <property type="entry name" value="ABC_TM1"/>
    <property type="match status" value="1"/>
</dbReference>
<feature type="transmembrane region" description="Helical" evidence="7">
    <location>
        <begin position="227"/>
        <end position="247"/>
    </location>
</feature>
<dbReference type="InterPro" id="IPR035906">
    <property type="entry name" value="MetI-like_sf"/>
</dbReference>
<feature type="transmembrane region" description="Helical" evidence="7">
    <location>
        <begin position="283"/>
        <end position="302"/>
    </location>
</feature>
<keyword evidence="5 7" id="KW-1133">Transmembrane helix</keyword>
<accession>A0A0F0KYX9</accession>
<sequence>MTTTTAARRSSRHTPEDPRGRRRPRTNAGFALALLTPALILLALFTLAPAIYALILSLMQRRISGGLLGGESTLEFVGIENYVSAFLDSELWAGLGRMLIVAGIGVPGTIILAALFALCLDADRTRLIGVWRILIFLPYAVPGVIASLLWGFLYLPATSPIGGDVIDFFGGTEIFFSVANIAVWGVVGFNMVIMYTALRGLPQEMYEAAKLDGAGELQIALRIKLPLIRPAIVMCSLFSVLGALQLFNEPTTLRPLANAISSTWVPLMKVYTDAFVNDDIHRAAATSLLLVVLTVGASVLVNRVGILIGKKR</sequence>
<dbReference type="RefSeq" id="WP_231579185.1">
    <property type="nucleotide sequence ID" value="NZ_JYIV01000013.1"/>
</dbReference>
<organism evidence="10 11">
    <name type="scientific">Microbacterium oxydans</name>
    <dbReference type="NCBI Taxonomy" id="82380"/>
    <lineage>
        <taxon>Bacteria</taxon>
        <taxon>Bacillati</taxon>
        <taxon>Actinomycetota</taxon>
        <taxon>Actinomycetes</taxon>
        <taxon>Micrococcales</taxon>
        <taxon>Microbacteriaceae</taxon>
        <taxon>Microbacterium</taxon>
    </lineage>
</organism>
<evidence type="ECO:0000313" key="10">
    <source>
        <dbReference type="EMBL" id="KJL26078.1"/>
    </source>
</evidence>
<dbReference type="GO" id="GO:0055085">
    <property type="term" value="P:transmembrane transport"/>
    <property type="evidence" value="ECO:0007669"/>
    <property type="project" value="InterPro"/>
</dbReference>
<proteinExistence type="inferred from homology"/>
<dbReference type="EMBL" id="JYIV01000013">
    <property type="protein sequence ID" value="KJL26078.1"/>
    <property type="molecule type" value="Genomic_DNA"/>
</dbReference>
<evidence type="ECO:0000259" key="9">
    <source>
        <dbReference type="PROSITE" id="PS50928"/>
    </source>
</evidence>
<dbReference type="SUPFAM" id="SSF161098">
    <property type="entry name" value="MetI-like"/>
    <property type="match status" value="1"/>
</dbReference>
<dbReference type="PANTHER" id="PTHR30193">
    <property type="entry name" value="ABC TRANSPORTER PERMEASE PROTEIN"/>
    <property type="match status" value="1"/>
</dbReference>
<keyword evidence="6 7" id="KW-0472">Membrane</keyword>
<evidence type="ECO:0000256" key="2">
    <source>
        <dbReference type="ARBA" id="ARBA00022448"/>
    </source>
</evidence>
<comment type="similarity">
    <text evidence="7">Belongs to the binding-protein-dependent transport system permease family.</text>
</comment>
<evidence type="ECO:0000256" key="1">
    <source>
        <dbReference type="ARBA" id="ARBA00004651"/>
    </source>
</evidence>